<sequence>MAGHSIVEYFGGDSGHRCGYCGSSNTNYSHGMWAHTMTSLDYQDLIDRGWRRSGQYVYKPTMKKMCCPSYTIKCDALSFNPSKSQKKVLKKMTKFLTVPKPESSSKAEGKDAAGYPSGGLDDTHEAAFVEPLPGIKPSESVKARDISYDELRKKNLSGVKDWKTTKGTVDLQASASTGQTAFESTKKTKPVKGKTPAPGQGHDPSKPPCRKAKILRQERKMKKLALLKEEQKTDSESPSSSQNTRVSVTKSLEDLMIDRLPSQSPVHNLQIKLIPSNRNSQQFIETLPETRELFFKYQQAIHGDPPEKCTDKRFKRFLVDSPLEHTRGPGAPPMGFGSFHQQYFLDDKLIAVGVLDILPRCVSSVYLFYDPDYSHLSLGVYSALREIHFTRHLQKIVPTIQNYYMGFYIHSCPKMRYKGNYSPSYLACPETFNWIPIKQCLPKLDHSNYSRLDDSDEEPPKATAEDARVLFDRTAMPYQMYVALRSPNDREEVQEYAEFVGPENGIPVMMVDLDESKPSDFERRSPLGTVPLLQDGDHNIYGSQAIVYYLAEKYTNYAGFGKDNERLLIESVINWAATTLLRDVGNNYVFPSLNWPEVALAKGKNSSLVEFGKNEVIFHLDVLEKHYLSHHEFLCGDSSTIADCWVAVVLSLLELVSFDVTPWPRLRSWMCSMKSNGDYVDVSYNHEEMVRKSLYSLNGSASDLKTVGDGNLT</sequence>
<dbReference type="InterPro" id="IPR004045">
    <property type="entry name" value="Glutathione_S-Trfase_N"/>
</dbReference>
<dbReference type="PANTHER" id="PTHR21367">
    <property type="entry name" value="ARGININE-TRNA-PROTEIN TRANSFERASE 1"/>
    <property type="match status" value="1"/>
</dbReference>
<dbReference type="EMBL" id="LSMT01000009">
    <property type="protein sequence ID" value="PFX33751.1"/>
    <property type="molecule type" value="Genomic_DNA"/>
</dbReference>
<comment type="caution">
    <text evidence="8">The sequence shown here is derived from an EMBL/GenBank/DDBJ whole genome shotgun (WGS) entry which is preliminary data.</text>
</comment>
<dbReference type="EC" id="2.3.2.8" evidence="2"/>
<dbReference type="InterPro" id="IPR007471">
    <property type="entry name" value="N-end_Aminoacyl_Trfase_N"/>
</dbReference>
<dbReference type="AlphaFoldDB" id="A0A2B4SV46"/>
<dbReference type="Pfam" id="PF13417">
    <property type="entry name" value="GST_N_3"/>
    <property type="match status" value="1"/>
</dbReference>
<evidence type="ECO:0000256" key="3">
    <source>
        <dbReference type="ARBA" id="ARBA00022679"/>
    </source>
</evidence>
<feature type="domain" description="GST N-terminal" evidence="6">
    <location>
        <begin position="476"/>
        <end position="558"/>
    </location>
</feature>
<evidence type="ECO:0000256" key="1">
    <source>
        <dbReference type="ARBA" id="ARBA00009991"/>
    </source>
</evidence>
<dbReference type="InterPro" id="IPR010987">
    <property type="entry name" value="Glutathione-S-Trfase_C-like"/>
</dbReference>
<dbReference type="SUPFAM" id="SSF47616">
    <property type="entry name" value="GST C-terminal domain-like"/>
    <property type="match status" value="1"/>
</dbReference>
<dbReference type="PROSITE" id="PS50404">
    <property type="entry name" value="GST_NTER"/>
    <property type="match status" value="1"/>
</dbReference>
<comment type="similarity">
    <text evidence="1">Belongs to the R-transferase family.</text>
</comment>
<keyword evidence="9" id="KW-1185">Reference proteome</keyword>
<keyword evidence="3 8" id="KW-0808">Transferase</keyword>
<dbReference type="InterPro" id="IPR007472">
    <property type="entry name" value="N-end_Aminoacyl_Trfase_C"/>
</dbReference>
<feature type="region of interest" description="Disordered" evidence="5">
    <location>
        <begin position="99"/>
        <end position="118"/>
    </location>
</feature>
<dbReference type="InterPro" id="IPR036282">
    <property type="entry name" value="Glutathione-S-Trfase_C_sf"/>
</dbReference>
<dbReference type="Pfam" id="PF04377">
    <property type="entry name" value="ATE_C"/>
    <property type="match status" value="1"/>
</dbReference>
<dbReference type="GO" id="GO:0005737">
    <property type="term" value="C:cytoplasm"/>
    <property type="evidence" value="ECO:0007669"/>
    <property type="project" value="TreeGrafter"/>
</dbReference>
<feature type="domain" description="GST C-terminal" evidence="7">
    <location>
        <begin position="562"/>
        <end position="693"/>
    </location>
</feature>
<dbReference type="InterPro" id="IPR016181">
    <property type="entry name" value="Acyl_CoA_acyltransferase"/>
</dbReference>
<evidence type="ECO:0000313" key="9">
    <source>
        <dbReference type="Proteomes" id="UP000225706"/>
    </source>
</evidence>
<gene>
    <name evidence="8" type="primary">ATE1</name>
    <name evidence="8" type="ORF">AWC38_SpisGene1445</name>
</gene>
<dbReference type="SUPFAM" id="SSF55729">
    <property type="entry name" value="Acyl-CoA N-acyltransferases (Nat)"/>
    <property type="match status" value="1"/>
</dbReference>
<proteinExistence type="inferred from homology"/>
<dbReference type="Pfam" id="PF04376">
    <property type="entry name" value="ATE_N"/>
    <property type="match status" value="1"/>
</dbReference>
<dbReference type="InterPro" id="IPR030700">
    <property type="entry name" value="N-end_Aminoacyl_Trfase"/>
</dbReference>
<feature type="region of interest" description="Disordered" evidence="5">
    <location>
        <begin position="175"/>
        <end position="211"/>
    </location>
</feature>
<dbReference type="Gene3D" id="1.20.1050.10">
    <property type="match status" value="1"/>
</dbReference>
<evidence type="ECO:0000256" key="4">
    <source>
        <dbReference type="ARBA" id="ARBA00023315"/>
    </source>
</evidence>
<accession>A0A2B4SV46</accession>
<dbReference type="OrthoDB" id="74183at2759"/>
<evidence type="ECO:0000259" key="6">
    <source>
        <dbReference type="PROSITE" id="PS50404"/>
    </source>
</evidence>
<dbReference type="GO" id="GO:0004057">
    <property type="term" value="F:arginyl-tRNA--protein transferase activity"/>
    <property type="evidence" value="ECO:0007669"/>
    <property type="project" value="UniProtKB-EC"/>
</dbReference>
<reference evidence="9" key="1">
    <citation type="journal article" date="2017" name="bioRxiv">
        <title>Comparative analysis of the genomes of Stylophora pistillata and Acropora digitifera provides evidence for extensive differences between species of corals.</title>
        <authorList>
            <person name="Voolstra C.R."/>
            <person name="Li Y."/>
            <person name="Liew Y.J."/>
            <person name="Baumgarten S."/>
            <person name="Zoccola D."/>
            <person name="Flot J.-F."/>
            <person name="Tambutte S."/>
            <person name="Allemand D."/>
            <person name="Aranda M."/>
        </authorList>
    </citation>
    <scope>NUCLEOTIDE SEQUENCE [LARGE SCALE GENOMIC DNA]</scope>
</reference>
<evidence type="ECO:0000256" key="5">
    <source>
        <dbReference type="SAM" id="MobiDB-lite"/>
    </source>
</evidence>
<dbReference type="PANTHER" id="PTHR21367:SF1">
    <property type="entry name" value="ARGINYL-TRNA--PROTEIN TRANSFERASE 1"/>
    <property type="match status" value="1"/>
</dbReference>
<dbReference type="Proteomes" id="UP000225706">
    <property type="component" value="Unassembled WGS sequence"/>
</dbReference>
<evidence type="ECO:0000259" key="7">
    <source>
        <dbReference type="PROSITE" id="PS50405"/>
    </source>
</evidence>
<protein>
    <recommendedName>
        <fullName evidence="2">arginyltransferase</fullName>
        <ecNumber evidence="2">2.3.2.8</ecNumber>
    </recommendedName>
</protein>
<evidence type="ECO:0000256" key="2">
    <source>
        <dbReference type="ARBA" id="ARBA00012025"/>
    </source>
</evidence>
<keyword evidence="4" id="KW-0012">Acyltransferase</keyword>
<dbReference type="CDD" id="cd00570">
    <property type="entry name" value="GST_N_family"/>
    <property type="match status" value="1"/>
</dbReference>
<organism evidence="8 9">
    <name type="scientific">Stylophora pistillata</name>
    <name type="common">Smooth cauliflower coral</name>
    <dbReference type="NCBI Taxonomy" id="50429"/>
    <lineage>
        <taxon>Eukaryota</taxon>
        <taxon>Metazoa</taxon>
        <taxon>Cnidaria</taxon>
        <taxon>Anthozoa</taxon>
        <taxon>Hexacorallia</taxon>
        <taxon>Scleractinia</taxon>
        <taxon>Astrocoeniina</taxon>
        <taxon>Pocilloporidae</taxon>
        <taxon>Stylophora</taxon>
    </lineage>
</organism>
<dbReference type="STRING" id="50429.A0A2B4SV46"/>
<dbReference type="PROSITE" id="PS50405">
    <property type="entry name" value="GST_CTER"/>
    <property type="match status" value="1"/>
</dbReference>
<name>A0A2B4SV46_STYPI</name>
<evidence type="ECO:0000313" key="8">
    <source>
        <dbReference type="EMBL" id="PFX33751.1"/>
    </source>
</evidence>
<dbReference type="Gene3D" id="3.40.30.10">
    <property type="entry name" value="Glutaredoxin"/>
    <property type="match status" value="1"/>
</dbReference>
<dbReference type="InterPro" id="IPR036249">
    <property type="entry name" value="Thioredoxin-like_sf"/>
</dbReference>
<dbReference type="SUPFAM" id="SSF52833">
    <property type="entry name" value="Thioredoxin-like"/>
    <property type="match status" value="1"/>
</dbReference>